<accession>A0AAV2HD36</accession>
<keyword evidence="4" id="KW-0411">Iron-sulfur</keyword>
<comment type="cofactor">
    <cofactor evidence="5">
        <name>[2Fe-2S] cluster</name>
        <dbReference type="ChEBI" id="CHEBI:190135"/>
    </cofactor>
</comment>
<reference evidence="8 9" key="1">
    <citation type="submission" date="2024-04" db="EMBL/GenBank/DDBJ databases">
        <authorList>
            <consortium name="Genoscope - CEA"/>
            <person name="William W."/>
        </authorList>
    </citation>
    <scope>NUCLEOTIDE SEQUENCE [LARGE SCALE GENOMIC DNA]</scope>
</reference>
<evidence type="ECO:0000313" key="8">
    <source>
        <dbReference type="EMBL" id="CAL1530609.1"/>
    </source>
</evidence>
<dbReference type="GO" id="GO:0046872">
    <property type="term" value="F:metal ion binding"/>
    <property type="evidence" value="ECO:0007669"/>
    <property type="project" value="UniProtKB-KW"/>
</dbReference>
<dbReference type="GO" id="GO:0051537">
    <property type="term" value="F:2 iron, 2 sulfur cluster binding"/>
    <property type="evidence" value="ECO:0007669"/>
    <property type="project" value="UniProtKB-KW"/>
</dbReference>
<dbReference type="Proteomes" id="UP001497497">
    <property type="component" value="Unassembled WGS sequence"/>
</dbReference>
<protein>
    <recommendedName>
        <fullName evidence="7">Iron-binding zinc finger CDGSH type domain-containing protein</fullName>
    </recommendedName>
</protein>
<proteinExistence type="predicted"/>
<evidence type="ECO:0000256" key="4">
    <source>
        <dbReference type="ARBA" id="ARBA00023014"/>
    </source>
</evidence>
<evidence type="ECO:0000256" key="2">
    <source>
        <dbReference type="ARBA" id="ARBA00022723"/>
    </source>
</evidence>
<dbReference type="FunFam" id="3.40.5.90:FF:000001">
    <property type="entry name" value="CDGSH iron-sulfur domain-containing protein 1"/>
    <property type="match status" value="1"/>
</dbReference>
<evidence type="ECO:0000256" key="6">
    <source>
        <dbReference type="SAM" id="Phobius"/>
    </source>
</evidence>
<dbReference type="PANTHER" id="PTHR13680:SF5">
    <property type="entry name" value="CDGSH IRON-SULFUR DOMAIN-CONTAINING PROTEIN 1"/>
    <property type="match status" value="1"/>
</dbReference>
<keyword evidence="1" id="KW-0001">2Fe-2S</keyword>
<dbReference type="AlphaFoldDB" id="A0AAV2HD36"/>
<name>A0AAV2HD36_LYMST</name>
<gene>
    <name evidence="8" type="ORF">GSLYS_00004734001</name>
</gene>
<dbReference type="Pfam" id="PF09360">
    <property type="entry name" value="zf-CDGSH"/>
    <property type="match status" value="1"/>
</dbReference>
<feature type="transmembrane region" description="Helical" evidence="6">
    <location>
        <begin position="12"/>
        <end position="30"/>
    </location>
</feature>
<evidence type="ECO:0000256" key="1">
    <source>
        <dbReference type="ARBA" id="ARBA00022714"/>
    </source>
</evidence>
<dbReference type="InterPro" id="IPR042216">
    <property type="entry name" value="MitoNEET_CISD"/>
</dbReference>
<dbReference type="Gene3D" id="3.40.5.90">
    <property type="entry name" value="CDGSH iron-sulfur domain, mitoNEET-type"/>
    <property type="match status" value="1"/>
</dbReference>
<keyword evidence="9" id="KW-1185">Reference proteome</keyword>
<sequence>MGLEIAGRDVSYIPVITTAALAIYVVWQTLSRPKNQVNPGIKKNEEKVVNSVDIEDLGDGAAFCRCWRSKKFPYCDGSHNAYNKETGDNVGPLCLKKKCKN</sequence>
<keyword evidence="6" id="KW-0812">Transmembrane</keyword>
<keyword evidence="2" id="KW-0479">Metal-binding</keyword>
<evidence type="ECO:0000259" key="7">
    <source>
        <dbReference type="SMART" id="SM00704"/>
    </source>
</evidence>
<keyword evidence="6" id="KW-0472">Membrane</keyword>
<feature type="domain" description="Iron-binding zinc finger CDGSH type" evidence="7">
    <location>
        <begin position="47"/>
        <end position="85"/>
    </location>
</feature>
<organism evidence="8 9">
    <name type="scientific">Lymnaea stagnalis</name>
    <name type="common">Great pond snail</name>
    <name type="synonym">Helix stagnalis</name>
    <dbReference type="NCBI Taxonomy" id="6523"/>
    <lineage>
        <taxon>Eukaryota</taxon>
        <taxon>Metazoa</taxon>
        <taxon>Spiralia</taxon>
        <taxon>Lophotrochozoa</taxon>
        <taxon>Mollusca</taxon>
        <taxon>Gastropoda</taxon>
        <taxon>Heterobranchia</taxon>
        <taxon>Euthyneura</taxon>
        <taxon>Panpulmonata</taxon>
        <taxon>Hygrophila</taxon>
        <taxon>Lymnaeoidea</taxon>
        <taxon>Lymnaeidae</taxon>
        <taxon>Lymnaea</taxon>
    </lineage>
</organism>
<comment type="caution">
    <text evidence="8">The sequence shown here is derived from an EMBL/GenBank/DDBJ whole genome shotgun (WGS) entry which is preliminary data.</text>
</comment>
<dbReference type="InterPro" id="IPR045131">
    <property type="entry name" value="CISD1/2"/>
</dbReference>
<dbReference type="EMBL" id="CAXITT010000072">
    <property type="protein sequence ID" value="CAL1530609.1"/>
    <property type="molecule type" value="Genomic_DNA"/>
</dbReference>
<evidence type="ECO:0000313" key="9">
    <source>
        <dbReference type="Proteomes" id="UP001497497"/>
    </source>
</evidence>
<dbReference type="InterPro" id="IPR018967">
    <property type="entry name" value="FeS-contain_CDGSH-typ"/>
</dbReference>
<keyword evidence="3" id="KW-0408">Iron</keyword>
<dbReference type="SMART" id="SM00704">
    <property type="entry name" value="ZnF_CDGSH"/>
    <property type="match status" value="1"/>
</dbReference>
<keyword evidence="6" id="KW-1133">Transmembrane helix</keyword>
<dbReference type="PANTHER" id="PTHR13680">
    <property type="entry name" value="CDGSH IRON-SULFUR DOMAIN-CONTAINING PROTEIN 1"/>
    <property type="match status" value="1"/>
</dbReference>
<dbReference type="GO" id="GO:0005741">
    <property type="term" value="C:mitochondrial outer membrane"/>
    <property type="evidence" value="ECO:0007669"/>
    <property type="project" value="TreeGrafter"/>
</dbReference>
<evidence type="ECO:0000256" key="5">
    <source>
        <dbReference type="ARBA" id="ARBA00034078"/>
    </source>
</evidence>
<dbReference type="GO" id="GO:0010506">
    <property type="term" value="P:regulation of autophagy"/>
    <property type="evidence" value="ECO:0007669"/>
    <property type="project" value="InterPro"/>
</dbReference>
<evidence type="ECO:0000256" key="3">
    <source>
        <dbReference type="ARBA" id="ARBA00023004"/>
    </source>
</evidence>